<dbReference type="PANTHER" id="PTHR40086:SF1">
    <property type="entry name" value="CELL CYCLE REGULATOR CCRZ"/>
    <property type="match status" value="1"/>
</dbReference>
<dbReference type="InterPro" id="IPR011009">
    <property type="entry name" value="Kinase-like_dom_sf"/>
</dbReference>
<dbReference type="RefSeq" id="WP_109827552.1">
    <property type="nucleotide sequence ID" value="NZ_CP029494.1"/>
</dbReference>
<dbReference type="AlphaFoldDB" id="A0A2Z3JT21"/>
<proteinExistence type="predicted"/>
<evidence type="ECO:0000313" key="2">
    <source>
        <dbReference type="EMBL" id="AWN23824.1"/>
    </source>
</evidence>
<sequence>MGAVQRASLFPTLERLYGPLTPLDSGMQSRVYTDAGRERVIKVYRTHKGEHRTEAENMRRADMGAWVLAVHEADGVEALVMRRFEGHPLLETDVKRAVPELKRILRALHEERRGEVDLPRLRERLKRFRSALAPYPLDDVFEAIEAPLARGELNVPAAFCHLDLWQDNILINDATGEVLVIDWTKAAWDDPMRDLALLKTGTLDLLPRQESLRVALELVPPDASSRGRFRAYLAHSYLHDLYWFLMNEPYEFEEQRELKVRRARHALARLPGG</sequence>
<dbReference type="InterPro" id="IPR052077">
    <property type="entry name" value="CcrZ_PhaseVar_Mediator"/>
</dbReference>
<dbReference type="KEGG" id="dez:DKM44_11790"/>
<dbReference type="Proteomes" id="UP000245368">
    <property type="component" value="Chromosome"/>
</dbReference>
<organism evidence="2 3">
    <name type="scientific">Deinococcus irradiatisoli</name>
    <dbReference type="NCBI Taxonomy" id="2202254"/>
    <lineage>
        <taxon>Bacteria</taxon>
        <taxon>Thermotogati</taxon>
        <taxon>Deinococcota</taxon>
        <taxon>Deinococci</taxon>
        <taxon>Deinococcales</taxon>
        <taxon>Deinococcaceae</taxon>
        <taxon>Deinococcus</taxon>
    </lineage>
</organism>
<dbReference type="Pfam" id="PF01636">
    <property type="entry name" value="APH"/>
    <property type="match status" value="1"/>
</dbReference>
<evidence type="ECO:0000259" key="1">
    <source>
        <dbReference type="Pfam" id="PF01636"/>
    </source>
</evidence>
<protein>
    <submittedName>
        <fullName evidence="2">Aminoglycoside phosphotransferase</fullName>
    </submittedName>
</protein>
<evidence type="ECO:0000313" key="3">
    <source>
        <dbReference type="Proteomes" id="UP000245368"/>
    </source>
</evidence>
<name>A0A2Z3JT21_9DEIO</name>
<dbReference type="OrthoDB" id="73559at2"/>
<dbReference type="SUPFAM" id="SSF56112">
    <property type="entry name" value="Protein kinase-like (PK-like)"/>
    <property type="match status" value="1"/>
</dbReference>
<gene>
    <name evidence="2" type="ORF">DKM44_11790</name>
</gene>
<reference evidence="2 3" key="1">
    <citation type="submission" date="2018-05" db="EMBL/GenBank/DDBJ databases">
        <title>Complete Genome Sequence of Deinococcus sp. strain 17bor-2.</title>
        <authorList>
            <person name="Srinivasan S."/>
        </authorList>
    </citation>
    <scope>NUCLEOTIDE SEQUENCE [LARGE SCALE GENOMIC DNA]</scope>
    <source>
        <strain evidence="2 3">17bor-2</strain>
    </source>
</reference>
<accession>A0A2Z3JT21</accession>
<feature type="domain" description="Aminoglycoside phosphotransferase" evidence="1">
    <location>
        <begin position="21"/>
        <end position="199"/>
    </location>
</feature>
<dbReference type="InterPro" id="IPR002575">
    <property type="entry name" value="Aminoglycoside_PTrfase"/>
</dbReference>
<dbReference type="PANTHER" id="PTHR40086">
    <property type="entry name" value="PHOSPHOTRANSFERASE YTMP-RELATED"/>
    <property type="match status" value="1"/>
</dbReference>
<dbReference type="EMBL" id="CP029494">
    <property type="protein sequence ID" value="AWN23824.1"/>
    <property type="molecule type" value="Genomic_DNA"/>
</dbReference>
<dbReference type="GO" id="GO:0016740">
    <property type="term" value="F:transferase activity"/>
    <property type="evidence" value="ECO:0007669"/>
    <property type="project" value="UniProtKB-KW"/>
</dbReference>
<keyword evidence="2" id="KW-0808">Transferase</keyword>
<keyword evidence="3" id="KW-1185">Reference proteome</keyword>
<dbReference type="Gene3D" id="3.90.1200.10">
    <property type="match status" value="1"/>
</dbReference>